<reference evidence="4 5" key="1">
    <citation type="submission" date="2019-02" db="EMBL/GenBank/DDBJ databases">
        <title>Pedobacter sp. RP-3-8 sp. nov., isolated from Arctic soil.</title>
        <authorList>
            <person name="Dahal R.H."/>
        </authorList>
    </citation>
    <scope>NUCLEOTIDE SEQUENCE [LARGE SCALE GENOMIC DNA]</scope>
    <source>
        <strain evidence="4 5">RP-3-8</strain>
    </source>
</reference>
<feature type="domain" description="Response regulatory" evidence="2">
    <location>
        <begin position="2"/>
        <end position="113"/>
    </location>
</feature>
<dbReference type="SMART" id="SM00448">
    <property type="entry name" value="REC"/>
    <property type="match status" value="1"/>
</dbReference>
<dbReference type="Gene3D" id="3.40.50.2300">
    <property type="match status" value="1"/>
</dbReference>
<dbReference type="PANTHER" id="PTHR37299">
    <property type="entry name" value="TRANSCRIPTIONAL REGULATOR-RELATED"/>
    <property type="match status" value="1"/>
</dbReference>
<dbReference type="OrthoDB" id="9787344at2"/>
<dbReference type="InterPro" id="IPR001789">
    <property type="entry name" value="Sig_transdc_resp-reg_receiver"/>
</dbReference>
<accession>A0A4R0N9P1</accession>
<dbReference type="Proteomes" id="UP000291117">
    <property type="component" value="Unassembled WGS sequence"/>
</dbReference>
<gene>
    <name evidence="4" type="ORF">EZ444_08660</name>
</gene>
<organism evidence="4 5">
    <name type="scientific">Pedobacter hiemivivus</name>
    <dbReference type="NCBI Taxonomy" id="2530454"/>
    <lineage>
        <taxon>Bacteria</taxon>
        <taxon>Pseudomonadati</taxon>
        <taxon>Bacteroidota</taxon>
        <taxon>Sphingobacteriia</taxon>
        <taxon>Sphingobacteriales</taxon>
        <taxon>Sphingobacteriaceae</taxon>
        <taxon>Pedobacter</taxon>
    </lineage>
</organism>
<dbReference type="GO" id="GO:0000156">
    <property type="term" value="F:phosphorelay response regulator activity"/>
    <property type="evidence" value="ECO:0007669"/>
    <property type="project" value="InterPro"/>
</dbReference>
<name>A0A4R0N9P1_9SPHI</name>
<dbReference type="PANTHER" id="PTHR37299:SF1">
    <property type="entry name" value="STAGE 0 SPORULATION PROTEIN A HOMOLOG"/>
    <property type="match status" value="1"/>
</dbReference>
<dbReference type="PROSITE" id="PS50110">
    <property type="entry name" value="RESPONSE_REGULATORY"/>
    <property type="match status" value="1"/>
</dbReference>
<evidence type="ECO:0000313" key="5">
    <source>
        <dbReference type="Proteomes" id="UP000291117"/>
    </source>
</evidence>
<protein>
    <submittedName>
        <fullName evidence="4">Response regulator transcription factor</fullName>
    </submittedName>
</protein>
<evidence type="ECO:0000313" key="4">
    <source>
        <dbReference type="EMBL" id="TCC96928.1"/>
    </source>
</evidence>
<dbReference type="InterPro" id="IPR046947">
    <property type="entry name" value="LytR-like"/>
</dbReference>
<dbReference type="RefSeq" id="WP_131608340.1">
    <property type="nucleotide sequence ID" value="NZ_SJSM01000004.1"/>
</dbReference>
<proteinExistence type="predicted"/>
<dbReference type="InterPro" id="IPR011006">
    <property type="entry name" value="CheY-like_superfamily"/>
</dbReference>
<keyword evidence="1" id="KW-0597">Phosphoprotein</keyword>
<dbReference type="SMART" id="SM00850">
    <property type="entry name" value="LytTR"/>
    <property type="match status" value="1"/>
</dbReference>
<dbReference type="GO" id="GO:0003677">
    <property type="term" value="F:DNA binding"/>
    <property type="evidence" value="ECO:0007669"/>
    <property type="project" value="InterPro"/>
</dbReference>
<sequence length="244" mass="27835">MNCIIVDDEPLARAEMKALIKEVSNTEILGDFSNARMALDFLRLNQIDLIFMDIEMPMVTGLEFATQLPGSTMVIFTTAYPQYALKSYELDAIDYLLKPIDKSRLSNAIRKAEAYQGLLSDSPEKNTVEGSTADFLLIKSDRRFHRIKFVDIRFVEGLKDYVVIHTSNQKLITAMNLKTFHQKIPGDTFLRVSKSYIVNKNYIESFDHHTIYLGENELPIGEVYKKEFFAIYSGGAVSPDDHNE</sequence>
<feature type="modified residue" description="4-aspartylphosphate" evidence="1">
    <location>
        <position position="53"/>
    </location>
</feature>
<evidence type="ECO:0000259" key="3">
    <source>
        <dbReference type="PROSITE" id="PS50930"/>
    </source>
</evidence>
<dbReference type="AlphaFoldDB" id="A0A4R0N9P1"/>
<dbReference type="Pfam" id="PF00072">
    <property type="entry name" value="Response_reg"/>
    <property type="match status" value="1"/>
</dbReference>
<dbReference type="PROSITE" id="PS50930">
    <property type="entry name" value="HTH_LYTTR"/>
    <property type="match status" value="1"/>
</dbReference>
<keyword evidence="5" id="KW-1185">Reference proteome</keyword>
<dbReference type="SUPFAM" id="SSF52172">
    <property type="entry name" value="CheY-like"/>
    <property type="match status" value="1"/>
</dbReference>
<dbReference type="Pfam" id="PF04397">
    <property type="entry name" value="LytTR"/>
    <property type="match status" value="1"/>
</dbReference>
<dbReference type="InterPro" id="IPR007492">
    <property type="entry name" value="LytTR_DNA-bd_dom"/>
</dbReference>
<dbReference type="EMBL" id="SJSM01000004">
    <property type="protein sequence ID" value="TCC96928.1"/>
    <property type="molecule type" value="Genomic_DNA"/>
</dbReference>
<evidence type="ECO:0000256" key="1">
    <source>
        <dbReference type="PROSITE-ProRule" id="PRU00169"/>
    </source>
</evidence>
<feature type="domain" description="HTH LytTR-type" evidence="3">
    <location>
        <begin position="136"/>
        <end position="207"/>
    </location>
</feature>
<dbReference type="Gene3D" id="2.40.50.1020">
    <property type="entry name" value="LytTr DNA-binding domain"/>
    <property type="match status" value="1"/>
</dbReference>
<evidence type="ECO:0000259" key="2">
    <source>
        <dbReference type="PROSITE" id="PS50110"/>
    </source>
</evidence>
<comment type="caution">
    <text evidence="4">The sequence shown here is derived from an EMBL/GenBank/DDBJ whole genome shotgun (WGS) entry which is preliminary data.</text>
</comment>